<evidence type="ECO:0000313" key="4">
    <source>
        <dbReference type="Proteomes" id="UP000240500"/>
    </source>
</evidence>
<evidence type="ECO:0000256" key="1">
    <source>
        <dbReference type="SAM" id="Phobius"/>
    </source>
</evidence>
<keyword evidence="1" id="KW-1133">Transmembrane helix</keyword>
<protein>
    <submittedName>
        <fullName evidence="3">Rifin PIR protein, putative</fullName>
    </submittedName>
</protein>
<dbReference type="VEuPathDB" id="PlasmoDB:PRG01_1202300"/>
<dbReference type="OrthoDB" id="379152at2759"/>
<sequence>MKLYCSKILLFALSLNILLTSYHEYNKNKPSITPHHTPIYTSRVLSEYDTQTSIYDKEAEMKSVKENFDRQTSQRFEEYEELMKDKRQKRKEQRDKNIEEIIKKDKMDKSLAEKIEKGCLKCGCGLGGGVLPVWGLVSGLWYATWSQYVTKMATDAGIKKGIQVGLAEIIKIYETSGRGRVFPVITVDQMLSSGNFTKSVTLSDMVEHISTMCDKFEESIYDQFWGYVSGIVENGTITEFNTYNSTHVAAVANAFEKGKAAEVSRFAANTSLLSNTIIASVVTILVIVLVMIIIYLILRYRRKKKMNKKAQYTKLLNE</sequence>
<dbReference type="InterPro" id="IPR006373">
    <property type="entry name" value="VSA_Rifin"/>
</dbReference>
<organism evidence="3 4">
    <name type="scientific">Plasmodium reichenowi</name>
    <dbReference type="NCBI Taxonomy" id="5854"/>
    <lineage>
        <taxon>Eukaryota</taxon>
        <taxon>Sar</taxon>
        <taxon>Alveolata</taxon>
        <taxon>Apicomplexa</taxon>
        <taxon>Aconoidasida</taxon>
        <taxon>Haemosporida</taxon>
        <taxon>Plasmodiidae</taxon>
        <taxon>Plasmodium</taxon>
        <taxon>Plasmodium (Laverania)</taxon>
    </lineage>
</organism>
<proteinExistence type="predicted"/>
<keyword evidence="2" id="KW-0732">Signal</keyword>
<dbReference type="EMBL" id="LT969575">
    <property type="protein sequence ID" value="SOV80433.1"/>
    <property type="molecule type" value="Genomic_DNA"/>
</dbReference>
<keyword evidence="1" id="KW-0812">Transmembrane</keyword>
<feature type="chain" id="PRO_5015183706" evidence="2">
    <location>
        <begin position="21"/>
        <end position="318"/>
    </location>
</feature>
<evidence type="ECO:0000256" key="2">
    <source>
        <dbReference type="SAM" id="SignalP"/>
    </source>
</evidence>
<feature type="signal peptide" evidence="2">
    <location>
        <begin position="1"/>
        <end position="20"/>
    </location>
</feature>
<reference evidence="3 4" key="1">
    <citation type="submission" date="2016-09" db="EMBL/GenBank/DDBJ databases">
        <authorList>
            <consortium name="Pathogen Informatics"/>
        </authorList>
    </citation>
    <scope>NUCLEOTIDE SEQUENCE [LARGE SCALE GENOMIC DNA]</scope>
</reference>
<dbReference type="AlphaFoldDB" id="A0A2P9DHE8"/>
<dbReference type="Proteomes" id="UP000240500">
    <property type="component" value="Chromosome 12"/>
</dbReference>
<feature type="transmembrane region" description="Helical" evidence="1">
    <location>
        <begin position="277"/>
        <end position="298"/>
    </location>
</feature>
<name>A0A2P9DHE8_PLARE</name>
<gene>
    <name evidence="3" type="ORF">PRG01_1202300</name>
</gene>
<dbReference type="Pfam" id="PF02009">
    <property type="entry name" value="RIFIN"/>
    <property type="match status" value="1"/>
</dbReference>
<keyword evidence="1" id="KW-0472">Membrane</keyword>
<dbReference type="VEuPathDB" id="PlasmoDB:PRCDC_0051700"/>
<accession>A0A2P9DHE8</accession>
<evidence type="ECO:0000313" key="3">
    <source>
        <dbReference type="EMBL" id="SOV80433.1"/>
    </source>
</evidence>
<dbReference type="NCBIfam" id="TIGR01477">
    <property type="entry name" value="RIFIN"/>
    <property type="match status" value="1"/>
</dbReference>